<organism evidence="1 2">
    <name type="scientific">Arthrobacter psychrolactophilus</name>
    <dbReference type="NCBI Taxonomy" id="92442"/>
    <lineage>
        <taxon>Bacteria</taxon>
        <taxon>Bacillati</taxon>
        <taxon>Actinomycetota</taxon>
        <taxon>Actinomycetes</taxon>
        <taxon>Micrococcales</taxon>
        <taxon>Micrococcaceae</taxon>
        <taxon>Arthrobacter</taxon>
    </lineage>
</organism>
<protein>
    <submittedName>
        <fullName evidence="1">Uncharacterized protein</fullName>
    </submittedName>
</protein>
<dbReference type="Proteomes" id="UP000247980">
    <property type="component" value="Unassembled WGS sequence"/>
</dbReference>
<dbReference type="AlphaFoldDB" id="A0A2V5J9B1"/>
<reference evidence="1 2" key="1">
    <citation type="submission" date="2018-05" db="EMBL/GenBank/DDBJ databases">
        <title>Genetic diversity of glacier-inhabiting Cryobacterium bacteria in China and description of Cryobacterium mengkeensis sp. nov. and Arthrobacter glacialis sp. nov.</title>
        <authorList>
            <person name="Liu Q."/>
            <person name="Xin Y.-H."/>
        </authorList>
    </citation>
    <scope>NUCLEOTIDE SEQUENCE [LARGE SCALE GENOMIC DNA]</scope>
    <source>
        <strain evidence="1 2">B7</strain>
    </source>
</reference>
<proteinExistence type="predicted"/>
<gene>
    <name evidence="1" type="ORF">CVS30_03835</name>
</gene>
<dbReference type="EMBL" id="QJVC01000002">
    <property type="protein sequence ID" value="PYI39800.1"/>
    <property type="molecule type" value="Genomic_DNA"/>
</dbReference>
<evidence type="ECO:0000313" key="1">
    <source>
        <dbReference type="EMBL" id="PYI39800.1"/>
    </source>
</evidence>
<keyword evidence="2" id="KW-1185">Reference proteome</keyword>
<dbReference type="RefSeq" id="WP_110483973.1">
    <property type="nucleotide sequence ID" value="NZ_QJVC01000002.1"/>
</dbReference>
<name>A0A2V5J9B1_9MICC</name>
<dbReference type="OrthoDB" id="5150225at2"/>
<accession>A0A2V5J9B1</accession>
<sequence length="96" mass="10162">MSQTQEKAPGDESKGHVKLDNTIVSKAADIYPDHKGLVAGCYVAVVQVRGTDAAPKYRRRVLFNLPSAQRAVDRATAAGLDASVILCQLIPAGGDK</sequence>
<evidence type="ECO:0000313" key="2">
    <source>
        <dbReference type="Proteomes" id="UP000247980"/>
    </source>
</evidence>
<comment type="caution">
    <text evidence="1">The sequence shown here is derived from an EMBL/GenBank/DDBJ whole genome shotgun (WGS) entry which is preliminary data.</text>
</comment>